<reference evidence="1" key="2">
    <citation type="submission" date="2020-09" db="EMBL/GenBank/DDBJ databases">
        <authorList>
            <person name="Sun Q."/>
            <person name="Ohkuma M."/>
        </authorList>
    </citation>
    <scope>NUCLEOTIDE SEQUENCE</scope>
    <source>
        <strain evidence="1">JCM 4490</strain>
    </source>
</reference>
<accession>A0A918MSJ7</accession>
<comment type="caution">
    <text evidence="1">The sequence shown here is derived from an EMBL/GenBank/DDBJ whole genome shotgun (WGS) entry which is preliminary data.</text>
</comment>
<name>A0A918MSJ7_9ACTN</name>
<protein>
    <submittedName>
        <fullName evidence="1">Uncharacterized protein</fullName>
    </submittedName>
</protein>
<evidence type="ECO:0000313" key="1">
    <source>
        <dbReference type="EMBL" id="GGW61067.1"/>
    </source>
</evidence>
<keyword evidence="2" id="KW-1185">Reference proteome</keyword>
<evidence type="ECO:0000313" key="2">
    <source>
        <dbReference type="Proteomes" id="UP000620224"/>
    </source>
</evidence>
<gene>
    <name evidence="1" type="ORF">GCM10010503_42650</name>
</gene>
<dbReference type="AlphaFoldDB" id="A0A918MSJ7"/>
<proteinExistence type="predicted"/>
<organism evidence="1 2">
    <name type="scientific">Streptomyces lucensis JCM 4490</name>
    <dbReference type="NCBI Taxonomy" id="1306176"/>
    <lineage>
        <taxon>Bacteria</taxon>
        <taxon>Bacillati</taxon>
        <taxon>Actinomycetota</taxon>
        <taxon>Actinomycetes</taxon>
        <taxon>Kitasatosporales</taxon>
        <taxon>Streptomycetaceae</taxon>
        <taxon>Streptomyces</taxon>
    </lineage>
</organism>
<reference evidence="1" key="1">
    <citation type="journal article" date="2014" name="Int. J. Syst. Evol. Microbiol.">
        <title>Complete genome sequence of Corynebacterium casei LMG S-19264T (=DSM 44701T), isolated from a smear-ripened cheese.</title>
        <authorList>
            <consortium name="US DOE Joint Genome Institute (JGI-PGF)"/>
            <person name="Walter F."/>
            <person name="Albersmeier A."/>
            <person name="Kalinowski J."/>
            <person name="Ruckert C."/>
        </authorList>
    </citation>
    <scope>NUCLEOTIDE SEQUENCE</scope>
    <source>
        <strain evidence="1">JCM 4490</strain>
    </source>
</reference>
<dbReference type="EMBL" id="BMUE01000009">
    <property type="protein sequence ID" value="GGW61067.1"/>
    <property type="molecule type" value="Genomic_DNA"/>
</dbReference>
<dbReference type="Proteomes" id="UP000620224">
    <property type="component" value="Unassembled WGS sequence"/>
</dbReference>
<sequence length="85" mass="9145">MKLAESVYFFTGSTQEVADGAAALATPVPSTAAAPTPAAMTVTRLRSEDVREERDVTRWNMWTSWESGTNGPLGAQTFTAAAIHW</sequence>